<dbReference type="Proteomes" id="UP000192591">
    <property type="component" value="Unassembled WGS sequence"/>
</dbReference>
<keyword evidence="1" id="KW-0436">Ligase</keyword>
<dbReference type="InterPro" id="IPR009097">
    <property type="entry name" value="Cyclic_Pdiesterase"/>
</dbReference>
<proteinExistence type="predicted"/>
<dbReference type="Gene3D" id="3.90.1140.10">
    <property type="entry name" value="Cyclic phosphodiesterase"/>
    <property type="match status" value="1"/>
</dbReference>
<dbReference type="GO" id="GO:0016874">
    <property type="term" value="F:ligase activity"/>
    <property type="evidence" value="ECO:0007669"/>
    <property type="project" value="UniProtKB-KW"/>
</dbReference>
<evidence type="ECO:0000313" key="2">
    <source>
        <dbReference type="Proteomes" id="UP000192591"/>
    </source>
</evidence>
<keyword evidence="2" id="KW-1185">Reference proteome</keyword>
<reference evidence="1 2" key="1">
    <citation type="submission" date="2017-02" db="EMBL/GenBank/DDBJ databases">
        <title>Draft genome of Saccharomonospora sp. 154.</title>
        <authorList>
            <person name="Alonso-Carmona G.S."/>
            <person name="De La Haba R."/>
            <person name="Vera-Gargallo B."/>
            <person name="Sandoval-Trujillo A.H."/>
            <person name="Ramirez-Duran N."/>
            <person name="Ventosa A."/>
        </authorList>
    </citation>
    <scope>NUCLEOTIDE SEQUENCE [LARGE SCALE GENOMIC DNA]</scope>
    <source>
        <strain evidence="1 2">LRS4.154</strain>
    </source>
</reference>
<dbReference type="SUPFAM" id="SSF55144">
    <property type="entry name" value="LigT-like"/>
    <property type="match status" value="1"/>
</dbReference>
<organism evidence="1 2">
    <name type="scientific">Saccharomonospora piscinae</name>
    <dbReference type="NCBI Taxonomy" id="687388"/>
    <lineage>
        <taxon>Bacteria</taxon>
        <taxon>Bacillati</taxon>
        <taxon>Actinomycetota</taxon>
        <taxon>Actinomycetes</taxon>
        <taxon>Pseudonocardiales</taxon>
        <taxon>Pseudonocardiaceae</taxon>
        <taxon>Saccharomonospora</taxon>
    </lineage>
</organism>
<sequence>MALGVCLLFDRRSERALRALWSGLEERGVATPASHTHGRHHPHLSYVVLLEWHLDAVQDAVAALPDGGPFELSFDAVGVFRRGRVALVPPLSARLLARQQAVVRAVGGTGARVHRHYAVDHWVPHASVATRSAMRQLPAVAESVYEILPLTVSVTSAALIDSATGRTWPLPVLP</sequence>
<dbReference type="AlphaFoldDB" id="A0A1V8ZX81"/>
<dbReference type="EMBL" id="MWIH01000009">
    <property type="protein sequence ID" value="OQO89284.1"/>
    <property type="molecule type" value="Genomic_DNA"/>
</dbReference>
<accession>A0A1V8ZX81</accession>
<evidence type="ECO:0000313" key="1">
    <source>
        <dbReference type="EMBL" id="OQO89284.1"/>
    </source>
</evidence>
<dbReference type="RefSeq" id="WP_081194641.1">
    <property type="nucleotide sequence ID" value="NZ_MWIH01000009.1"/>
</dbReference>
<comment type="caution">
    <text evidence="1">The sequence shown here is derived from an EMBL/GenBank/DDBJ whole genome shotgun (WGS) entry which is preliminary data.</text>
</comment>
<gene>
    <name evidence="1" type="ORF">B1813_20235</name>
</gene>
<dbReference type="STRING" id="1962155.B1813_20235"/>
<dbReference type="Pfam" id="PF13563">
    <property type="entry name" value="2_5_RNA_ligase2"/>
    <property type="match status" value="1"/>
</dbReference>
<protein>
    <submittedName>
        <fullName evidence="1">2'-5' RNA ligase</fullName>
    </submittedName>
</protein>
<name>A0A1V8ZX81_SACPI</name>